<dbReference type="eggNOG" id="ENOG502ZESX">
    <property type="taxonomic scope" value="Bacteria"/>
</dbReference>
<evidence type="ECO:0008006" key="4">
    <source>
        <dbReference type="Google" id="ProtNLM"/>
    </source>
</evidence>
<dbReference type="STRING" id="749222.Nitsa_0130"/>
<feature type="transmembrane region" description="Helical" evidence="1">
    <location>
        <begin position="17"/>
        <end position="37"/>
    </location>
</feature>
<dbReference type="Proteomes" id="UP000008633">
    <property type="component" value="Chromosome"/>
</dbReference>
<feature type="transmembrane region" description="Helical" evidence="1">
    <location>
        <begin position="388"/>
        <end position="407"/>
    </location>
</feature>
<dbReference type="AlphaFoldDB" id="E6WYN2"/>
<dbReference type="OrthoDB" id="5295665at2"/>
<keyword evidence="1" id="KW-0472">Membrane</keyword>
<sequence>MFQNSGLSLDQAPPISVVLRFFLAGSLWGIAAGFWLLTRGAEALDPAAPTALILTHLFTLGVMLSFMLGALFQMLPVLAGIAFHDPVKLALRSQWPILFGTVLLLVAFGTMSPPLYLLAILLLGAGLLPVSWRMLRRLLELRSHSPSSRGMGFALFDLLLLFVVGLWMVAIFAGWTQRGELGALRQAHLGLGLFGWIALLIVSVSFQVIEMFYVTPPYPKAYARILPALISGVLVLELIAALYAPGLIPWCETLVALGLTVHALLTLRRLSQRQRPLADATVWFWRIGMASLALAMLLVLVGNFTDLSTPFRQSSYVLYTAFALSVVFAMAYKIVPFLTWFHLNAQGYFNAPMMHEVIHPRYAMRHLAIHLSALFVALVAPWSVGELWQLSGALLTLSFAWIALAIYRAWHKYMEVQASGERFEFPKM</sequence>
<evidence type="ECO:0000313" key="3">
    <source>
        <dbReference type="Proteomes" id="UP000008633"/>
    </source>
</evidence>
<organism evidence="2 3">
    <name type="scientific">Nitratifractor salsuginis (strain DSM 16511 / JCM 12458 / E9I37-1)</name>
    <dbReference type="NCBI Taxonomy" id="749222"/>
    <lineage>
        <taxon>Bacteria</taxon>
        <taxon>Pseudomonadati</taxon>
        <taxon>Campylobacterota</taxon>
        <taxon>Epsilonproteobacteria</taxon>
        <taxon>Campylobacterales</taxon>
        <taxon>Sulfurovaceae</taxon>
        <taxon>Nitratifractor</taxon>
    </lineage>
</organism>
<feature type="transmembrane region" description="Helical" evidence="1">
    <location>
        <begin position="316"/>
        <end position="341"/>
    </location>
</feature>
<feature type="transmembrane region" description="Helical" evidence="1">
    <location>
        <begin position="153"/>
        <end position="173"/>
    </location>
</feature>
<dbReference type="KEGG" id="nsa:Nitsa_0130"/>
<reference evidence="2 3" key="1">
    <citation type="journal article" date="2011" name="Stand. Genomic Sci.">
        <title>Complete genome sequence of Nitratifractor salsuginis type strain (E9I37-1).</title>
        <authorList>
            <person name="Anderson I."/>
            <person name="Sikorski J."/>
            <person name="Zeytun A."/>
            <person name="Nolan M."/>
            <person name="Lapidus A."/>
            <person name="Lucas S."/>
            <person name="Hammon N."/>
            <person name="Deshpande S."/>
            <person name="Cheng J.F."/>
            <person name="Tapia R."/>
            <person name="Han C."/>
            <person name="Goodwin L."/>
            <person name="Pitluck S."/>
            <person name="Liolios K."/>
            <person name="Pagani I."/>
            <person name="Ivanova N."/>
            <person name="Huntemann M."/>
            <person name="Mavromatis K."/>
            <person name="Ovchinikova G."/>
            <person name="Pati A."/>
            <person name="Chen A."/>
            <person name="Palaniappan K."/>
            <person name="Land M."/>
            <person name="Hauser L."/>
            <person name="Brambilla E.M."/>
            <person name="Ngatchou-Djao O.D."/>
            <person name="Rohde M."/>
            <person name="Tindall B.J."/>
            <person name="Goker M."/>
            <person name="Detter J.C."/>
            <person name="Woyke T."/>
            <person name="Bristow J."/>
            <person name="Eisen J.A."/>
            <person name="Markowitz V."/>
            <person name="Hugenholtz P."/>
            <person name="Klenk H.P."/>
            <person name="Kyrpides N.C."/>
        </authorList>
    </citation>
    <scope>NUCLEOTIDE SEQUENCE [LARGE SCALE GENOMIC DNA]</scope>
    <source>
        <strain evidence="3">DSM 16511 / JCM 12458 / E9I37-1</strain>
    </source>
</reference>
<keyword evidence="1" id="KW-1133">Transmembrane helix</keyword>
<dbReference type="RefSeq" id="WP_013553100.1">
    <property type="nucleotide sequence ID" value="NC_014935.1"/>
</dbReference>
<feature type="transmembrane region" description="Helical" evidence="1">
    <location>
        <begin position="362"/>
        <end position="382"/>
    </location>
</feature>
<evidence type="ECO:0000256" key="1">
    <source>
        <dbReference type="SAM" id="Phobius"/>
    </source>
</evidence>
<reference evidence="3" key="2">
    <citation type="submission" date="2011-01" db="EMBL/GenBank/DDBJ databases">
        <title>The complete genome of Nitratifractor salsuginis DSM 16511.</title>
        <authorList>
            <consortium name="US DOE Joint Genome Institute (JGI-PGF)"/>
            <person name="Lucas S."/>
            <person name="Copeland A."/>
            <person name="Lapidus A."/>
            <person name="Bruce D."/>
            <person name="Goodwin L."/>
            <person name="Pitluck S."/>
            <person name="Kyrpides N."/>
            <person name="Mavromatis K."/>
            <person name="Ivanova N."/>
            <person name="Mikhailova N."/>
            <person name="Zeytun A."/>
            <person name="Detter J.C."/>
            <person name="Tapia R."/>
            <person name="Han C."/>
            <person name="Land M."/>
            <person name="Hauser L."/>
            <person name="Markowitz V."/>
            <person name="Cheng J.-F."/>
            <person name="Hugenholtz P."/>
            <person name="Woyke T."/>
            <person name="Wu D."/>
            <person name="Tindall B."/>
            <person name="Schuetze A."/>
            <person name="Brambilla E."/>
            <person name="Klenk H.-P."/>
            <person name="Eisen J.A."/>
        </authorList>
    </citation>
    <scope>NUCLEOTIDE SEQUENCE [LARGE SCALE GENOMIC DNA]</scope>
    <source>
        <strain evidence="3">DSM 16511 / JCM 12458 / E9I37-1</strain>
    </source>
</reference>
<accession>E6WYN2</accession>
<proteinExistence type="predicted"/>
<gene>
    <name evidence="2" type="ordered locus">Nitsa_0130</name>
</gene>
<dbReference type="HOGENOM" id="CLU_034656_1_0_7"/>
<dbReference type="EMBL" id="CP002452">
    <property type="protein sequence ID" value="ADV45403.1"/>
    <property type="molecule type" value="Genomic_DNA"/>
</dbReference>
<name>E6WYN2_NITSE</name>
<feature type="transmembrane region" description="Helical" evidence="1">
    <location>
        <begin position="254"/>
        <end position="271"/>
    </location>
</feature>
<keyword evidence="3" id="KW-1185">Reference proteome</keyword>
<protein>
    <recommendedName>
        <fullName evidence="4">NnrS family protein</fullName>
    </recommendedName>
</protein>
<feature type="transmembrane region" description="Helical" evidence="1">
    <location>
        <begin position="283"/>
        <end position="304"/>
    </location>
</feature>
<feature type="transmembrane region" description="Helical" evidence="1">
    <location>
        <begin position="225"/>
        <end position="248"/>
    </location>
</feature>
<feature type="transmembrane region" description="Helical" evidence="1">
    <location>
        <begin position="57"/>
        <end position="82"/>
    </location>
</feature>
<keyword evidence="1" id="KW-0812">Transmembrane</keyword>
<feature type="transmembrane region" description="Helical" evidence="1">
    <location>
        <begin position="193"/>
        <end position="213"/>
    </location>
</feature>
<feature type="transmembrane region" description="Helical" evidence="1">
    <location>
        <begin position="115"/>
        <end position="132"/>
    </location>
</feature>
<evidence type="ECO:0000313" key="2">
    <source>
        <dbReference type="EMBL" id="ADV45403.1"/>
    </source>
</evidence>